<evidence type="ECO:0000313" key="1">
    <source>
        <dbReference type="EMBL" id="EHR78044.1"/>
    </source>
</evidence>
<sequence length="363" mass="42643">MSREDIKSKIMSYLEEVKLATRNEISKQTGITGRVLTQALKELVDKGYLEVVSKNPLTYKFVEKNYVELDFSKIRDYYNLKYTIAKILKNHGWRLSKHEIAAVALIYSKFTGFKTLVFGSQAVGKTSIIRSVFQGVKEPVILQDLHLKDLYDVVGSIKENTKVIEQQYRHKWGRETLERYDAYKVVPLSRIGPAELIFRFIPVRIIQPKGKPERLFEQVYFEFLNIPRIINPPEDAIEALYEELSHIEYFTIDTQQLEEALKKIKVNEVVGFTEDVTAEFYRINERYKKITQNDFFLANFKEFKGWDSLYNKMSDNLQIINNALEVLKFNFSWLQEKDAAVEQTVDFFKDVFETFTIVKKEKL</sequence>
<dbReference type="InterPro" id="IPR036390">
    <property type="entry name" value="WH_DNA-bd_sf"/>
</dbReference>
<dbReference type="RefSeq" id="WP_004069023.1">
    <property type="nucleotide sequence ID" value="NC_022084.1"/>
</dbReference>
<evidence type="ECO:0000313" key="2">
    <source>
        <dbReference type="Proteomes" id="UP000015502"/>
    </source>
</evidence>
<dbReference type="KEGG" id="tlt:OCC_04275"/>
<reference evidence="1 2" key="1">
    <citation type="journal article" date="2012" name="J. Bacteriol.">
        <title>Genome sequence of the model hyperthermophilic archaeon Thermococcus litoralis NS-C.</title>
        <authorList>
            <person name="Gardner A.F."/>
            <person name="Kumar S."/>
            <person name="Perler F.B."/>
        </authorList>
    </citation>
    <scope>NUCLEOTIDE SEQUENCE [LARGE SCALE GENOMIC DNA]</scope>
    <source>
        <strain evidence="2">ATCC 51850 / DSM 5473 / JCM 8560 / NS-C</strain>
    </source>
</reference>
<dbReference type="Proteomes" id="UP000015502">
    <property type="component" value="Chromosome"/>
</dbReference>
<dbReference type="GeneID" id="16548677"/>
<accession>H3ZPK0</accession>
<protein>
    <submittedName>
        <fullName evidence="1">Uncharacterized protein</fullName>
    </submittedName>
</protein>
<dbReference type="AlphaFoldDB" id="H3ZPK0"/>
<name>H3ZPK0_THELN</name>
<organism evidence="1 2">
    <name type="scientific">Thermococcus litoralis (strain ATCC 51850 / DSM 5473 / JCM 8560 / NS-C)</name>
    <dbReference type="NCBI Taxonomy" id="523849"/>
    <lineage>
        <taxon>Archaea</taxon>
        <taxon>Methanobacteriati</taxon>
        <taxon>Methanobacteriota</taxon>
        <taxon>Thermococci</taxon>
        <taxon>Thermococcales</taxon>
        <taxon>Thermococcaceae</taxon>
        <taxon>Thermococcus</taxon>
    </lineage>
</organism>
<dbReference type="OrthoDB" id="103454at2157"/>
<keyword evidence="2" id="KW-1185">Reference proteome</keyword>
<dbReference type="SUPFAM" id="SSF46785">
    <property type="entry name" value="Winged helix' DNA-binding domain"/>
    <property type="match status" value="1"/>
</dbReference>
<dbReference type="PaxDb" id="523849-OCC_04275"/>
<dbReference type="EMBL" id="CP006670">
    <property type="protein sequence ID" value="EHR78044.1"/>
    <property type="molecule type" value="Genomic_DNA"/>
</dbReference>
<dbReference type="HOGENOM" id="CLU_668379_0_0_2"/>
<proteinExistence type="predicted"/>
<gene>
    <name evidence="1" type="ORF">OCC_04275</name>
</gene>